<proteinExistence type="predicted"/>
<keyword evidence="3" id="KW-1185">Reference proteome</keyword>
<dbReference type="AlphaFoldDB" id="A0AAD4MGL1"/>
<name>A0AAD4MGL1_9BILA</name>
<dbReference type="Proteomes" id="UP001201812">
    <property type="component" value="Unassembled WGS sequence"/>
</dbReference>
<evidence type="ECO:0000256" key="1">
    <source>
        <dbReference type="SAM" id="MobiDB-lite"/>
    </source>
</evidence>
<feature type="compositionally biased region" description="Gly residues" evidence="1">
    <location>
        <begin position="142"/>
        <end position="154"/>
    </location>
</feature>
<evidence type="ECO:0000313" key="2">
    <source>
        <dbReference type="EMBL" id="KAI1693820.1"/>
    </source>
</evidence>
<reference evidence="2" key="1">
    <citation type="submission" date="2022-01" db="EMBL/GenBank/DDBJ databases">
        <title>Genome Sequence Resource for Two Populations of Ditylenchus destructor, the Migratory Endoparasitic Phytonematode.</title>
        <authorList>
            <person name="Zhang H."/>
            <person name="Lin R."/>
            <person name="Xie B."/>
        </authorList>
    </citation>
    <scope>NUCLEOTIDE SEQUENCE</scope>
    <source>
        <strain evidence="2">BazhouSP</strain>
    </source>
</reference>
<evidence type="ECO:0000313" key="3">
    <source>
        <dbReference type="Proteomes" id="UP001201812"/>
    </source>
</evidence>
<feature type="region of interest" description="Disordered" evidence="1">
    <location>
        <begin position="1"/>
        <end position="154"/>
    </location>
</feature>
<protein>
    <submittedName>
        <fullName evidence="2">Uncharacterized protein</fullName>
    </submittedName>
</protein>
<sequence>MVIGTPHHPQLARGGGLRTEPEETPPEQHVGGDKKGEEQQPEHRQAHRRADIDEAVASLTGRREPTLTTTVPPKPRNSSATPNMPTNLPKKTLSRGKPGGPKGLDHLVRSFFGHGPDDLAGEQQADHEQRRGGEEGRLALAAGGGAGGGGRRSW</sequence>
<accession>A0AAD4MGL1</accession>
<dbReference type="EMBL" id="JAKKPZ010000582">
    <property type="protein sequence ID" value="KAI1693820.1"/>
    <property type="molecule type" value="Genomic_DNA"/>
</dbReference>
<feature type="compositionally biased region" description="Basic and acidic residues" evidence="1">
    <location>
        <begin position="124"/>
        <end position="137"/>
    </location>
</feature>
<gene>
    <name evidence="2" type="ORF">DdX_20466</name>
</gene>
<feature type="compositionally biased region" description="Basic and acidic residues" evidence="1">
    <location>
        <begin position="30"/>
        <end position="52"/>
    </location>
</feature>
<feature type="compositionally biased region" description="Polar residues" evidence="1">
    <location>
        <begin position="66"/>
        <end position="86"/>
    </location>
</feature>
<organism evidence="2 3">
    <name type="scientific">Ditylenchus destructor</name>
    <dbReference type="NCBI Taxonomy" id="166010"/>
    <lineage>
        <taxon>Eukaryota</taxon>
        <taxon>Metazoa</taxon>
        <taxon>Ecdysozoa</taxon>
        <taxon>Nematoda</taxon>
        <taxon>Chromadorea</taxon>
        <taxon>Rhabditida</taxon>
        <taxon>Tylenchina</taxon>
        <taxon>Tylenchomorpha</taxon>
        <taxon>Sphaerularioidea</taxon>
        <taxon>Anguinidae</taxon>
        <taxon>Anguininae</taxon>
        <taxon>Ditylenchus</taxon>
    </lineage>
</organism>
<comment type="caution">
    <text evidence="2">The sequence shown here is derived from an EMBL/GenBank/DDBJ whole genome shotgun (WGS) entry which is preliminary data.</text>
</comment>